<dbReference type="Gene3D" id="3.30.70.890">
    <property type="entry name" value="GHMP kinase, C-terminal domain"/>
    <property type="match status" value="1"/>
</dbReference>
<gene>
    <name evidence="3" type="ORF">H0921_16970</name>
</gene>
<dbReference type="PANTHER" id="PTHR20861:SF6">
    <property type="entry name" value="BETA-RIBOFURANOSYLPHENOL 5'-PHOSPHATE SYNTHASE"/>
    <property type="match status" value="1"/>
</dbReference>
<dbReference type="InterPro" id="IPR036554">
    <property type="entry name" value="GHMP_kinase_C_sf"/>
</dbReference>
<evidence type="ECO:0000259" key="2">
    <source>
        <dbReference type="Pfam" id="PF08544"/>
    </source>
</evidence>
<organism evidence="3 4">
    <name type="scientific">Thermogemmata fonticola</name>
    <dbReference type="NCBI Taxonomy" id="2755323"/>
    <lineage>
        <taxon>Bacteria</taxon>
        <taxon>Pseudomonadati</taxon>
        <taxon>Planctomycetota</taxon>
        <taxon>Planctomycetia</taxon>
        <taxon>Gemmatales</taxon>
        <taxon>Gemmataceae</taxon>
        <taxon>Thermogemmata</taxon>
    </lineage>
</organism>
<dbReference type="RefSeq" id="WP_194539717.1">
    <property type="nucleotide sequence ID" value="NZ_JACEFB010000020.1"/>
</dbReference>
<dbReference type="AlphaFoldDB" id="A0A7V8VGW7"/>
<dbReference type="Proteomes" id="UP000542342">
    <property type="component" value="Unassembled WGS sequence"/>
</dbReference>
<keyword evidence="4" id="KW-1185">Reference proteome</keyword>
<dbReference type="PANTHER" id="PTHR20861">
    <property type="entry name" value="HOMOSERINE/4-DIPHOSPHOCYTIDYL-2-C-METHYL-D-ERYTHRITOL KINASE"/>
    <property type="match status" value="1"/>
</dbReference>
<dbReference type="Pfam" id="PF08544">
    <property type="entry name" value="GHMP_kinases_C"/>
    <property type="match status" value="1"/>
</dbReference>
<dbReference type="PIRSF" id="PIRSF004884">
    <property type="entry name" value="Sugar_kin_arch"/>
    <property type="match status" value="1"/>
</dbReference>
<dbReference type="InterPro" id="IPR013750">
    <property type="entry name" value="GHMP_kinase_C_dom"/>
</dbReference>
<evidence type="ECO:0000313" key="3">
    <source>
        <dbReference type="EMBL" id="MBA2227854.1"/>
    </source>
</evidence>
<dbReference type="EMBL" id="JACEFB010000020">
    <property type="protein sequence ID" value="MBA2227854.1"/>
    <property type="molecule type" value="Genomic_DNA"/>
</dbReference>
<proteinExistence type="predicted"/>
<dbReference type="InterPro" id="IPR004422">
    <property type="entry name" value="RFAP_synthase"/>
</dbReference>
<sequence>MIQVIAPSRLHFGLFQVPQGEGETLPAEGRLYGGVGLMIDRPAVVVTWRADGMGRRVEGVHAERVQQFAARFEASLAVSQRRPYALLVERCPAQHIGLGVGTQLGLATAKALATAAGYGHWSAVTLAARIGRGERSAVGIHGFDHGGLIVEAGKRAGELVSPLWHHVRLPASWRVLLILLPQGQSWHGSQERRAFACACGGAAARLRRLAIEGLVPAAQSGDLHAFGEAVYDFNRLAGEPFRLCQGGIYASPWIESWVARLRQAGLRGVGQSSWGPTVFAIVGDEETARHYVRRWQTEAPLLIAGIAPGHRVIHDAGEPQS</sequence>
<dbReference type="GO" id="GO:0016740">
    <property type="term" value="F:transferase activity"/>
    <property type="evidence" value="ECO:0007669"/>
    <property type="project" value="UniProtKB-KW"/>
</dbReference>
<feature type="domain" description="GHMP kinase C-terminal" evidence="2">
    <location>
        <begin position="215"/>
        <end position="296"/>
    </location>
</feature>
<evidence type="ECO:0000313" key="4">
    <source>
        <dbReference type="Proteomes" id="UP000542342"/>
    </source>
</evidence>
<accession>A0A7V8VGW7</accession>
<keyword evidence="1" id="KW-0808">Transferase</keyword>
<comment type="caution">
    <text evidence="3">The sequence shown here is derived from an EMBL/GenBank/DDBJ whole genome shotgun (WGS) entry which is preliminary data.</text>
</comment>
<name>A0A7V8VGW7_9BACT</name>
<reference evidence="3 4" key="1">
    <citation type="submission" date="2020-07" db="EMBL/GenBank/DDBJ databases">
        <title>Thermogemmata thermophila gen. nov., sp. nov., a novel moderate thermophilic planctomycete from a Kamchatka hot spring.</title>
        <authorList>
            <person name="Elcheninov A.G."/>
            <person name="Podosokorskaya O.A."/>
            <person name="Kovaleva O.L."/>
            <person name="Novikov A."/>
            <person name="Bonch-Osmolovskaya E.A."/>
            <person name="Toshchakov S.V."/>
            <person name="Kublanov I.V."/>
        </authorList>
    </citation>
    <scope>NUCLEOTIDE SEQUENCE [LARGE SCALE GENOMIC DNA]</scope>
    <source>
        <strain evidence="3 4">2918</strain>
    </source>
</reference>
<protein>
    <submittedName>
        <fullName evidence="3">Beta-RFAP synthase</fullName>
    </submittedName>
</protein>
<evidence type="ECO:0000256" key="1">
    <source>
        <dbReference type="ARBA" id="ARBA00022679"/>
    </source>
</evidence>